<sequence length="172" mass="19480">MKFLAILLFSNFFIVKIYAQNVVEFDNISQETKDAATSQGKVWCYNCNMPEQCNSGLCIGDYCVKAIVDGRYVTKGCENRTSVKNSPVPSTYPGGIDTITVSGSYRTTNYSKDNNLQDLSKLGCRTMEMFKVPQTTCYCNDKNFCNSSSKLQSLKYISFILPFIFIFIIIFR</sequence>
<dbReference type="AlphaFoldDB" id="A0A0N5BW10"/>
<name>A0A0N5BW10_STREA</name>
<protein>
    <submittedName>
        <fullName evidence="4">Protein quiver</fullName>
    </submittedName>
</protein>
<evidence type="ECO:0000313" key="3">
    <source>
        <dbReference type="Proteomes" id="UP000046392"/>
    </source>
</evidence>
<keyword evidence="3" id="KW-1185">Reference proteome</keyword>
<evidence type="ECO:0000256" key="2">
    <source>
        <dbReference type="SAM" id="SignalP"/>
    </source>
</evidence>
<feature type="signal peptide" evidence="2">
    <location>
        <begin position="1"/>
        <end position="19"/>
    </location>
</feature>
<proteinExistence type="predicted"/>
<dbReference type="WBParaSite" id="SPAL_0001001600.1">
    <property type="protein sequence ID" value="SPAL_0001001600.1"/>
    <property type="gene ID" value="SPAL_0001001600"/>
</dbReference>
<feature type="chain" id="PRO_5005894934" evidence="2">
    <location>
        <begin position="20"/>
        <end position="172"/>
    </location>
</feature>
<keyword evidence="1" id="KW-0812">Transmembrane</keyword>
<reference evidence="4" key="1">
    <citation type="submission" date="2017-02" db="UniProtKB">
        <authorList>
            <consortium name="WormBaseParasite"/>
        </authorList>
    </citation>
    <scope>IDENTIFICATION</scope>
</reference>
<feature type="transmembrane region" description="Helical" evidence="1">
    <location>
        <begin position="153"/>
        <end position="171"/>
    </location>
</feature>
<keyword evidence="1" id="KW-1133">Transmembrane helix</keyword>
<keyword evidence="1" id="KW-0472">Membrane</keyword>
<dbReference type="Proteomes" id="UP000046392">
    <property type="component" value="Unplaced"/>
</dbReference>
<organism evidence="3 4">
    <name type="scientific">Strongyloides papillosus</name>
    <name type="common">Intestinal threadworm</name>
    <dbReference type="NCBI Taxonomy" id="174720"/>
    <lineage>
        <taxon>Eukaryota</taxon>
        <taxon>Metazoa</taxon>
        <taxon>Ecdysozoa</taxon>
        <taxon>Nematoda</taxon>
        <taxon>Chromadorea</taxon>
        <taxon>Rhabditida</taxon>
        <taxon>Tylenchina</taxon>
        <taxon>Panagrolaimomorpha</taxon>
        <taxon>Strongyloidoidea</taxon>
        <taxon>Strongyloididae</taxon>
        <taxon>Strongyloides</taxon>
    </lineage>
</organism>
<evidence type="ECO:0000256" key="1">
    <source>
        <dbReference type="SAM" id="Phobius"/>
    </source>
</evidence>
<evidence type="ECO:0000313" key="4">
    <source>
        <dbReference type="WBParaSite" id="SPAL_0001001600.1"/>
    </source>
</evidence>
<keyword evidence="2" id="KW-0732">Signal</keyword>
<accession>A0A0N5BW10</accession>